<feature type="domain" description="THIF-type NAD/FAD binding fold" evidence="17">
    <location>
        <begin position="12"/>
        <end position="434"/>
    </location>
</feature>
<feature type="binding site" evidence="13">
    <location>
        <begin position="28"/>
        <end position="33"/>
    </location>
    <ligand>
        <name>ATP</name>
        <dbReference type="ChEBI" id="CHEBI:30616"/>
    </ligand>
</feature>
<keyword evidence="5 11" id="KW-0479">Metal-binding</keyword>
<dbReference type="GO" id="GO:0005524">
    <property type="term" value="F:ATP binding"/>
    <property type="evidence" value="ECO:0007669"/>
    <property type="project" value="UniProtKB-UniRule"/>
</dbReference>
<feature type="binding site" evidence="14">
    <location>
        <position position="434"/>
    </location>
    <ligand>
        <name>Zn(2+)</name>
        <dbReference type="ChEBI" id="CHEBI:29105"/>
    </ligand>
</feature>
<evidence type="ECO:0000256" key="9">
    <source>
        <dbReference type="ARBA" id="ARBA00022840"/>
    </source>
</evidence>
<keyword evidence="7 11" id="KW-0833">Ubl conjugation pathway</keyword>
<dbReference type="GO" id="GO:0046872">
    <property type="term" value="F:metal ion binding"/>
    <property type="evidence" value="ECO:0007669"/>
    <property type="project" value="UniProtKB-KW"/>
</dbReference>
<dbReference type="OrthoDB" id="10255449at2759"/>
<evidence type="ECO:0000256" key="6">
    <source>
        <dbReference type="ARBA" id="ARBA00022741"/>
    </source>
</evidence>
<dbReference type="InterPro" id="IPR000594">
    <property type="entry name" value="ThiF_NAD_FAD-bd"/>
</dbReference>
<comment type="subcellular location">
    <subcellularLocation>
        <location evidence="1">Nucleus</location>
    </subcellularLocation>
</comment>
<protein>
    <recommendedName>
        <fullName evidence="11">Ubiquitin-activating enzyme E1-like</fullName>
    </recommendedName>
</protein>
<feature type="domain" description="Ubiquitin/SUMO-activating enzyme ubiquitin-like" evidence="18">
    <location>
        <begin position="444"/>
        <end position="524"/>
    </location>
</feature>
<dbReference type="SUPFAM" id="SSF69572">
    <property type="entry name" value="Activating enzymes of the ubiquitin-like proteins"/>
    <property type="match status" value="1"/>
</dbReference>
<comment type="pathway">
    <text evidence="2 11">Protein modification; protein sumoylation.</text>
</comment>
<feature type="binding site" evidence="14">
    <location>
        <position position="437"/>
    </location>
    <ligand>
        <name>Zn(2+)</name>
        <dbReference type="ChEBI" id="CHEBI:29105"/>
    </ligand>
</feature>
<dbReference type="InterPro" id="IPR030661">
    <property type="entry name" value="Uba2"/>
</dbReference>
<dbReference type="InterPro" id="IPR042449">
    <property type="entry name" value="Ub-E1_IAD_1"/>
</dbReference>
<reference evidence="19" key="1">
    <citation type="journal article" date="2020" name="Stud. Mycol.">
        <title>101 Dothideomycetes genomes: a test case for predicting lifestyles and emergence of pathogens.</title>
        <authorList>
            <person name="Haridas S."/>
            <person name="Albert R."/>
            <person name="Binder M."/>
            <person name="Bloem J."/>
            <person name="Labutti K."/>
            <person name="Salamov A."/>
            <person name="Andreopoulos B."/>
            <person name="Baker S."/>
            <person name="Barry K."/>
            <person name="Bills G."/>
            <person name="Bluhm B."/>
            <person name="Cannon C."/>
            <person name="Castanera R."/>
            <person name="Culley D."/>
            <person name="Daum C."/>
            <person name="Ezra D."/>
            <person name="Gonzalez J."/>
            <person name="Henrissat B."/>
            <person name="Kuo A."/>
            <person name="Liang C."/>
            <person name="Lipzen A."/>
            <person name="Lutzoni F."/>
            <person name="Magnuson J."/>
            <person name="Mondo S."/>
            <person name="Nolan M."/>
            <person name="Ohm R."/>
            <person name="Pangilinan J."/>
            <person name="Park H.-J."/>
            <person name="Ramirez L."/>
            <person name="Alfaro M."/>
            <person name="Sun H."/>
            <person name="Tritt A."/>
            <person name="Yoshinaga Y."/>
            <person name="Zwiers L.-H."/>
            <person name="Turgeon B."/>
            <person name="Goodwin S."/>
            <person name="Spatafora J."/>
            <person name="Crous P."/>
            <person name="Grigoriev I."/>
        </authorList>
    </citation>
    <scope>NUCLEOTIDE SEQUENCE</scope>
    <source>
        <strain evidence="19">CBS 161.51</strain>
    </source>
</reference>
<evidence type="ECO:0000256" key="1">
    <source>
        <dbReference type="ARBA" id="ARBA00004123"/>
    </source>
</evidence>
<feature type="binding site" evidence="13">
    <location>
        <begin position="60"/>
        <end position="63"/>
    </location>
    <ligand>
        <name>ATP</name>
        <dbReference type="ChEBI" id="CHEBI:30616"/>
    </ligand>
</feature>
<dbReference type="Gene3D" id="3.10.290.20">
    <property type="entry name" value="Ubiquitin-like 2 activating enzyme e1b. Chain: B, domain 3"/>
    <property type="match status" value="1"/>
</dbReference>
<organism evidence="19 20">
    <name type="scientific">Clathrospora elynae</name>
    <dbReference type="NCBI Taxonomy" id="706981"/>
    <lineage>
        <taxon>Eukaryota</taxon>
        <taxon>Fungi</taxon>
        <taxon>Dikarya</taxon>
        <taxon>Ascomycota</taxon>
        <taxon>Pezizomycotina</taxon>
        <taxon>Dothideomycetes</taxon>
        <taxon>Pleosporomycetidae</taxon>
        <taxon>Pleosporales</taxon>
        <taxon>Diademaceae</taxon>
        <taxon>Clathrospora</taxon>
    </lineage>
</organism>
<feature type="binding site" evidence="14">
    <location>
        <position position="165"/>
    </location>
    <ligand>
        <name>Zn(2+)</name>
        <dbReference type="ChEBI" id="CHEBI:29105"/>
    </ligand>
</feature>
<keyword evidence="9 11" id="KW-0067">ATP-binding</keyword>
<dbReference type="FunFam" id="3.50.50.80:FF:000002">
    <property type="entry name" value="SUMO-activating enzyme subunit 2"/>
    <property type="match status" value="1"/>
</dbReference>
<comment type="subunit">
    <text evidence="11">Heterodimer.</text>
</comment>
<comment type="similarity">
    <text evidence="3 11">Belongs to the ubiquitin-activating E1 family.</text>
</comment>
<dbReference type="UniPathway" id="UPA00886"/>
<evidence type="ECO:0000256" key="8">
    <source>
        <dbReference type="ARBA" id="ARBA00022833"/>
    </source>
</evidence>
<dbReference type="Gene3D" id="3.50.50.80">
    <property type="entry name" value="Ubiquitin-activating enzyme E1, inactive adenylation domain, subdomain 1"/>
    <property type="match status" value="1"/>
</dbReference>
<name>A0A6A5SXH5_9PLEO</name>
<dbReference type="PROSITE" id="PS51257">
    <property type="entry name" value="PROKAR_LIPOPROTEIN"/>
    <property type="match status" value="1"/>
</dbReference>
<dbReference type="PANTHER" id="PTHR10953:SF5">
    <property type="entry name" value="SUMO-ACTIVATING ENZYME SUBUNIT 2"/>
    <property type="match status" value="1"/>
</dbReference>
<dbReference type="CDD" id="cd01489">
    <property type="entry name" value="Uba2_SUMO"/>
    <property type="match status" value="1"/>
</dbReference>
<evidence type="ECO:0000256" key="15">
    <source>
        <dbReference type="PROSITE-ProRule" id="PRU10132"/>
    </source>
</evidence>
<feature type="binding site" evidence="13">
    <location>
        <position position="52"/>
    </location>
    <ligand>
        <name>ATP</name>
        <dbReference type="ChEBI" id="CHEBI:30616"/>
    </ligand>
</feature>
<dbReference type="InterPro" id="IPR035985">
    <property type="entry name" value="Ubiquitin-activating_enz"/>
</dbReference>
<evidence type="ECO:0000256" key="12">
    <source>
        <dbReference type="PIRSR" id="PIRSR039133-1"/>
    </source>
</evidence>
<dbReference type="Pfam" id="PF00899">
    <property type="entry name" value="ThiF"/>
    <property type="match status" value="1"/>
</dbReference>
<dbReference type="InterPro" id="IPR045886">
    <property type="entry name" value="ThiF/MoeB/HesA"/>
</dbReference>
<accession>A0A6A5SXH5</accession>
<feature type="compositionally biased region" description="Low complexity" evidence="16">
    <location>
        <begin position="565"/>
        <end position="586"/>
    </location>
</feature>
<keyword evidence="20" id="KW-1185">Reference proteome</keyword>
<dbReference type="GO" id="GO:0031510">
    <property type="term" value="C:SUMO activating enzyme complex"/>
    <property type="evidence" value="ECO:0007669"/>
    <property type="project" value="UniProtKB-UniRule"/>
</dbReference>
<dbReference type="FunFam" id="3.40.50.720:FF:000618">
    <property type="entry name" value="SUMO-activating enzyme subunit 2"/>
    <property type="match status" value="1"/>
</dbReference>
<dbReference type="GO" id="GO:0019948">
    <property type="term" value="F:SUMO activating enzyme activity"/>
    <property type="evidence" value="ECO:0007669"/>
    <property type="project" value="UniProtKB-UniRule"/>
</dbReference>
<dbReference type="EMBL" id="ML976016">
    <property type="protein sequence ID" value="KAF1944528.1"/>
    <property type="molecule type" value="Genomic_DNA"/>
</dbReference>
<dbReference type="InterPro" id="IPR028077">
    <property type="entry name" value="UAE_UbL_dom"/>
</dbReference>
<dbReference type="InterPro" id="IPR023318">
    <property type="entry name" value="Ub_act_enz_dom_a_sf"/>
</dbReference>
<feature type="active site" description="Glycyl thioester intermediate" evidence="12 15">
    <location>
        <position position="177"/>
    </location>
</feature>
<evidence type="ECO:0000256" key="7">
    <source>
        <dbReference type="ARBA" id="ARBA00022786"/>
    </source>
</evidence>
<feature type="binding site" evidence="13">
    <location>
        <position position="76"/>
    </location>
    <ligand>
        <name>ATP</name>
        <dbReference type="ChEBI" id="CHEBI:30616"/>
    </ligand>
</feature>
<evidence type="ECO:0000256" key="13">
    <source>
        <dbReference type="PIRSR" id="PIRSR039133-2"/>
    </source>
</evidence>
<evidence type="ECO:0000313" key="20">
    <source>
        <dbReference type="Proteomes" id="UP000800038"/>
    </source>
</evidence>
<evidence type="ECO:0000256" key="4">
    <source>
        <dbReference type="ARBA" id="ARBA00022679"/>
    </source>
</evidence>
<evidence type="ECO:0000256" key="14">
    <source>
        <dbReference type="PIRSR" id="PIRSR039133-3"/>
    </source>
</evidence>
<feature type="region of interest" description="Disordered" evidence="16">
    <location>
        <begin position="547"/>
        <end position="587"/>
    </location>
</feature>
<evidence type="ECO:0000256" key="5">
    <source>
        <dbReference type="ARBA" id="ARBA00022723"/>
    </source>
</evidence>
<dbReference type="PANTHER" id="PTHR10953">
    <property type="entry name" value="UBIQUITIN-ACTIVATING ENZYME E1"/>
    <property type="match status" value="1"/>
</dbReference>
<gene>
    <name evidence="19" type="ORF">EJ02DRAFT_464112</name>
</gene>
<dbReference type="PIRSF" id="PIRSF039133">
    <property type="entry name" value="SUMO_E1B"/>
    <property type="match status" value="1"/>
</dbReference>
<dbReference type="PROSITE" id="PS00865">
    <property type="entry name" value="UBIQUITIN_ACTIVAT_2"/>
    <property type="match status" value="1"/>
</dbReference>
<keyword evidence="8 11" id="KW-0862">Zinc</keyword>
<sequence length="630" mass="69589">MARDKFARQSLGGTLHQRIKEARVLMVGAGGIGCELLKNLVLSGFGEIHVVDLDTIDLSNLNRQFLFRNEHIKKSKALVAKESAGRFNPSVTIEAYHDNIKEGQFNVAWFQTFSIVFNALDNLDARRHVNKMCLAASVPLIESGTTGFNGQVQVIKKGETECYDCTPKETPKSFPVCTIRSTPSQPIHCIVWGKSYLFAEIFGTSEDEAPELDHSEDADNANEVANLQEEAHALQRIRGSMGSPLFPRLVFDKVFNEDIERLRSMEDMWKTKRPPEALVYDQLAHQALSVGPTIAQQDQVVWDVAENFAVFVDSLRRLSNRFEETRASAEAGNAAPILSFDKDDVDTLDFVVASANLRSHIFGIEMRSKFDIKQMAGNIIPAIATTNAMTASLCVLQAFKVMREQLDKAKMVFLTRGTERVISSESLRPPNPNCATCGVAYATLHVDTKRAKLSDLVEYVLKEQLGYGEDFSVKRHADLLYDVDEDVHLNKTFEELSLKADTFITVFDEADENAKVDVVFSVIEHEFTENAKPLRLPEELKIAAKPKAPASETTGHATTNGTVPNAISTGATNGTTNGTTNGATKRTASDAGLEDAIVRKKGKIMEELQKSDDIVIIDDANDGVILIDDD</sequence>
<dbReference type="GO" id="GO:0016925">
    <property type="term" value="P:protein sumoylation"/>
    <property type="evidence" value="ECO:0007669"/>
    <property type="project" value="UniProtKB-UniRule"/>
</dbReference>
<dbReference type="GO" id="GO:0005737">
    <property type="term" value="C:cytoplasm"/>
    <property type="evidence" value="ECO:0007669"/>
    <property type="project" value="TreeGrafter"/>
</dbReference>
<dbReference type="GO" id="GO:0016740">
    <property type="term" value="F:transferase activity"/>
    <property type="evidence" value="ECO:0007669"/>
    <property type="project" value="UniProtKB-KW"/>
</dbReference>
<dbReference type="Gene3D" id="1.10.10.520">
    <property type="entry name" value="Ubiquitin activating enzymes (Uba3). Chain: B, domain 2"/>
    <property type="match status" value="1"/>
</dbReference>
<evidence type="ECO:0000259" key="17">
    <source>
        <dbReference type="Pfam" id="PF00899"/>
    </source>
</evidence>
<keyword evidence="4" id="KW-0808">Transferase</keyword>
<evidence type="ECO:0000256" key="3">
    <source>
        <dbReference type="ARBA" id="ARBA00005673"/>
    </source>
</evidence>
<evidence type="ECO:0000259" key="18">
    <source>
        <dbReference type="Pfam" id="PF14732"/>
    </source>
</evidence>
<dbReference type="Proteomes" id="UP000800038">
    <property type="component" value="Unassembled WGS sequence"/>
</dbReference>
<feature type="binding site" evidence="14">
    <location>
        <position position="162"/>
    </location>
    <ligand>
        <name>Zn(2+)</name>
        <dbReference type="ChEBI" id="CHEBI:29105"/>
    </ligand>
</feature>
<feature type="compositionally biased region" description="Polar residues" evidence="16">
    <location>
        <begin position="551"/>
        <end position="563"/>
    </location>
</feature>
<keyword evidence="10" id="KW-0539">Nucleus</keyword>
<proteinExistence type="inferred from homology"/>
<evidence type="ECO:0000256" key="16">
    <source>
        <dbReference type="SAM" id="MobiDB-lite"/>
    </source>
</evidence>
<evidence type="ECO:0000313" key="19">
    <source>
        <dbReference type="EMBL" id="KAF1944528.1"/>
    </source>
</evidence>
<dbReference type="AlphaFoldDB" id="A0A6A5SXH5"/>
<dbReference type="InterPro" id="IPR033127">
    <property type="entry name" value="UBQ-activ_enz_E1_Cys_AS"/>
</dbReference>
<evidence type="ECO:0000256" key="2">
    <source>
        <dbReference type="ARBA" id="ARBA00004718"/>
    </source>
</evidence>
<dbReference type="Pfam" id="PF14732">
    <property type="entry name" value="UAE_UbL"/>
    <property type="match status" value="1"/>
</dbReference>
<evidence type="ECO:0000256" key="11">
    <source>
        <dbReference type="PIRNR" id="PIRNR039133"/>
    </source>
</evidence>
<keyword evidence="6 11" id="KW-0547">Nucleotide-binding</keyword>
<evidence type="ECO:0000256" key="10">
    <source>
        <dbReference type="ARBA" id="ARBA00023242"/>
    </source>
</evidence>
<feature type="binding site" evidence="13">
    <location>
        <begin position="121"/>
        <end position="126"/>
    </location>
    <ligand>
        <name>ATP</name>
        <dbReference type="ChEBI" id="CHEBI:30616"/>
    </ligand>
</feature>